<dbReference type="Gene3D" id="3.40.50.300">
    <property type="entry name" value="P-loop containing nucleotide triphosphate hydrolases"/>
    <property type="match status" value="2"/>
</dbReference>
<gene>
    <name evidence="11" type="primary">cas3</name>
    <name evidence="11" type="ORF">H9L22_10445</name>
</gene>
<evidence type="ECO:0000256" key="8">
    <source>
        <dbReference type="ARBA" id="ARBA00022840"/>
    </source>
</evidence>
<dbReference type="Pfam" id="PF18395">
    <property type="entry name" value="Cas3_C"/>
    <property type="match status" value="1"/>
</dbReference>
<keyword evidence="9" id="KW-0051">Antiviral defense</keyword>
<evidence type="ECO:0000256" key="1">
    <source>
        <dbReference type="ARBA" id="ARBA00006847"/>
    </source>
</evidence>
<comment type="similarity">
    <text evidence="2">In the central section; belongs to the CRISPR-associated helicase Cas3 family.</text>
</comment>
<dbReference type="KEGG" id="tdf:H9L22_10445"/>
<dbReference type="PANTHER" id="PTHR47963">
    <property type="entry name" value="DEAD-BOX ATP-DEPENDENT RNA HELICASE 47, MITOCHONDRIAL"/>
    <property type="match status" value="1"/>
</dbReference>
<name>A0A7H0H2F7_9ACTN</name>
<sequence length="954" mass="104566">MTTRQLSEQAMSVWAKTGGPTEWLPLDQHLLDSVWIAAYLYDSWISHTVRERWNSTGLSDGQFRSMVLFLAGVHDVGKAAPAFVAQSEPLAQKARDAGLACRLMSEIRDDRRELPHSLISEYSLRQWLMLEGLDKEVAEPLASVVGAHHGTPMAEGRMRNPRIRKQGMGGDPWRAVRNELIDWISELTGFSEVLVSGDLPRIPLPILVEVTGLVIVSDWLASNTRLFPLRGRDEDGAPTLDMGARALHGWEEAAMPPPWEPAPVDTSDLEAFFRARFALPDDAVPHAVQQTAVELASTVDVGLMFIETSTGGGKTEAALAVAEVVGAQRGAQGILIALPTQATTDAMFTRIADWLERLPELPKESAAWAVTLGHGKASLNRRYAKMSEAVRNFDHVFNTARSSGIHEDETDGMLCNAVVHQWFLSSKRRLLANFSVVTIDQLLMAGLQRKHLMLAHVALSGKIVIIDEAHSSDEFMSVYLESVLSWLGAYDVSIIVLSATLTAERKRAMMKAYAGARSAEIDALPMCEDDYPLISVVPRDDQPVRLEVVDERGQERSVTWSWHGTSVEEIVASVRADADAGACVLVVRNTVKDAQATADALTEAGLPVTLNHAGFIAVDRANNDLDLIHRFGKGSDEETRPGQVVVATQVVEQSLDIDFDALYTDIAPADLLLQRIGRLHRHSWRARPESHREARTFFLTDVGSGPIPAPTKGSEIVYGGYLLLRTTEALTKHGAVITLPQDTAPLVASALGPEAELLSDWAGPVNTARGKYLAQIAKARAKAAQWCVRPWAGAEDDRATLGEWLATSGDFTELAMGAAVRDTEPSLEVILVPTLPDGSSAIRPPWLKTGTSILDVSSLPSDDLAREVASWSVRLPGRLTRWDGALDAVIQEIDRDPRTRRWLLRRHPLLRSELLLVMAQTHEGSNTLSTTLTVGTRSYELRYSPEQGMEVNDS</sequence>
<dbReference type="InterPro" id="IPR006474">
    <property type="entry name" value="Helicase_Cas3_CRISPR-ass_core"/>
</dbReference>
<evidence type="ECO:0000256" key="4">
    <source>
        <dbReference type="ARBA" id="ARBA00022723"/>
    </source>
</evidence>
<dbReference type="NCBIfam" id="TIGR01587">
    <property type="entry name" value="cas3_core"/>
    <property type="match status" value="1"/>
</dbReference>
<dbReference type="NCBIfam" id="TIGR01596">
    <property type="entry name" value="cas3_HD"/>
    <property type="match status" value="1"/>
</dbReference>
<dbReference type="SUPFAM" id="SSF52540">
    <property type="entry name" value="P-loop containing nucleoside triphosphate hydrolases"/>
    <property type="match status" value="1"/>
</dbReference>
<accession>A0A7H0H2F7</accession>
<keyword evidence="3" id="KW-0540">Nuclease</keyword>
<dbReference type="InterPro" id="IPR038257">
    <property type="entry name" value="CRISPR-assoc_Cas3_HD_sf"/>
</dbReference>
<dbReference type="CDD" id="cd09641">
    <property type="entry name" value="Cas3''_I"/>
    <property type="match status" value="1"/>
</dbReference>
<dbReference type="AlphaFoldDB" id="A0A7H0H2F7"/>
<dbReference type="InterPro" id="IPR050547">
    <property type="entry name" value="DEAD_box_RNA_helicases"/>
</dbReference>
<dbReference type="GO" id="GO:0016787">
    <property type="term" value="F:hydrolase activity"/>
    <property type="evidence" value="ECO:0007669"/>
    <property type="project" value="UniProtKB-KW"/>
</dbReference>
<reference evidence="11 12" key="1">
    <citation type="submission" date="2020-08" db="EMBL/GenBank/DDBJ databases">
        <title>Genome sequence of Tessaracoccus defluvii JCM 17540T.</title>
        <authorList>
            <person name="Hyun D.-W."/>
            <person name="Bae J.-W."/>
        </authorList>
    </citation>
    <scope>NUCLEOTIDE SEQUENCE [LARGE SCALE GENOMIC DNA]</scope>
    <source>
        <strain evidence="11 12">JCM 17540</strain>
    </source>
</reference>
<proteinExistence type="inferred from homology"/>
<keyword evidence="7" id="KW-0347">Helicase</keyword>
<dbReference type="InterPro" id="IPR006483">
    <property type="entry name" value="CRISPR-assoc_Cas3_HD"/>
</dbReference>
<comment type="similarity">
    <text evidence="1">In the N-terminal section; belongs to the CRISPR-associated nuclease Cas3-HD family.</text>
</comment>
<dbReference type="Pfam" id="PF22590">
    <property type="entry name" value="Cas3-like_C_2"/>
    <property type="match status" value="1"/>
</dbReference>
<dbReference type="InterPro" id="IPR054712">
    <property type="entry name" value="Cas3-like_dom"/>
</dbReference>
<dbReference type="Pfam" id="PF18019">
    <property type="entry name" value="Cas3_HD"/>
    <property type="match status" value="1"/>
</dbReference>
<dbReference type="Gene3D" id="1.10.3210.30">
    <property type="match status" value="1"/>
</dbReference>
<dbReference type="GO" id="GO:0003724">
    <property type="term" value="F:RNA helicase activity"/>
    <property type="evidence" value="ECO:0007669"/>
    <property type="project" value="TreeGrafter"/>
</dbReference>
<dbReference type="GO" id="GO:0005524">
    <property type="term" value="F:ATP binding"/>
    <property type="evidence" value="ECO:0007669"/>
    <property type="project" value="UniProtKB-KW"/>
</dbReference>
<keyword evidence="5" id="KW-0547">Nucleotide-binding</keyword>
<dbReference type="PANTHER" id="PTHR47963:SF9">
    <property type="entry name" value="CRISPR-ASSOCIATED ENDONUCLEASE_HELICASE CAS3"/>
    <property type="match status" value="1"/>
</dbReference>
<evidence type="ECO:0000313" key="11">
    <source>
        <dbReference type="EMBL" id="QNP54723.1"/>
    </source>
</evidence>
<keyword evidence="12" id="KW-1185">Reference proteome</keyword>
<dbReference type="InterPro" id="IPR027417">
    <property type="entry name" value="P-loop_NTPase"/>
</dbReference>
<dbReference type="GO" id="GO:0004518">
    <property type="term" value="F:nuclease activity"/>
    <property type="evidence" value="ECO:0007669"/>
    <property type="project" value="UniProtKB-KW"/>
</dbReference>
<evidence type="ECO:0000256" key="2">
    <source>
        <dbReference type="ARBA" id="ARBA00009046"/>
    </source>
</evidence>
<dbReference type="SMART" id="SM00487">
    <property type="entry name" value="DEXDc"/>
    <property type="match status" value="1"/>
</dbReference>
<dbReference type="GO" id="GO:0003723">
    <property type="term" value="F:RNA binding"/>
    <property type="evidence" value="ECO:0007669"/>
    <property type="project" value="TreeGrafter"/>
</dbReference>
<feature type="domain" description="HD Cas3-type" evidence="10">
    <location>
        <begin position="19"/>
        <end position="220"/>
    </location>
</feature>
<keyword evidence="8" id="KW-0067">ATP-binding</keyword>
<keyword evidence="4" id="KW-0479">Metal-binding</keyword>
<evidence type="ECO:0000256" key="3">
    <source>
        <dbReference type="ARBA" id="ARBA00022722"/>
    </source>
</evidence>
<evidence type="ECO:0000313" key="12">
    <source>
        <dbReference type="Proteomes" id="UP000516117"/>
    </source>
</evidence>
<evidence type="ECO:0000256" key="7">
    <source>
        <dbReference type="ARBA" id="ARBA00022806"/>
    </source>
</evidence>
<dbReference type="GO" id="GO:0051607">
    <property type="term" value="P:defense response to virus"/>
    <property type="evidence" value="ECO:0007669"/>
    <property type="project" value="UniProtKB-KW"/>
</dbReference>
<dbReference type="GO" id="GO:0046872">
    <property type="term" value="F:metal ion binding"/>
    <property type="evidence" value="ECO:0007669"/>
    <property type="project" value="UniProtKB-KW"/>
</dbReference>
<protein>
    <submittedName>
        <fullName evidence="11">CRISPR-associated helicase Cas3</fullName>
    </submittedName>
</protein>
<evidence type="ECO:0000256" key="6">
    <source>
        <dbReference type="ARBA" id="ARBA00022801"/>
    </source>
</evidence>
<evidence type="ECO:0000256" key="9">
    <source>
        <dbReference type="ARBA" id="ARBA00023118"/>
    </source>
</evidence>
<dbReference type="InterPro" id="IPR014001">
    <property type="entry name" value="Helicase_ATP-bd"/>
</dbReference>
<evidence type="ECO:0000259" key="10">
    <source>
        <dbReference type="PROSITE" id="PS51643"/>
    </source>
</evidence>
<keyword evidence="6" id="KW-0378">Hydrolase</keyword>
<dbReference type="Proteomes" id="UP000516117">
    <property type="component" value="Chromosome"/>
</dbReference>
<evidence type="ECO:0000256" key="5">
    <source>
        <dbReference type="ARBA" id="ARBA00022741"/>
    </source>
</evidence>
<dbReference type="InterPro" id="IPR041372">
    <property type="entry name" value="Cas3_C"/>
</dbReference>
<dbReference type="RefSeq" id="WP_187719861.1">
    <property type="nucleotide sequence ID" value="NZ_BAABBL010000008.1"/>
</dbReference>
<dbReference type="EMBL" id="CP060789">
    <property type="protein sequence ID" value="QNP54723.1"/>
    <property type="molecule type" value="Genomic_DNA"/>
</dbReference>
<organism evidence="11 12">
    <name type="scientific">Tessaracoccus defluvii</name>
    <dbReference type="NCBI Taxonomy" id="1285901"/>
    <lineage>
        <taxon>Bacteria</taxon>
        <taxon>Bacillati</taxon>
        <taxon>Actinomycetota</taxon>
        <taxon>Actinomycetes</taxon>
        <taxon>Propionibacteriales</taxon>
        <taxon>Propionibacteriaceae</taxon>
        <taxon>Tessaracoccus</taxon>
    </lineage>
</organism>
<dbReference type="PROSITE" id="PS51643">
    <property type="entry name" value="HD_CAS3"/>
    <property type="match status" value="1"/>
</dbReference>